<sequence>MDTYLSLLPFPQRVEGGRITLSVMVMPRLSAAWNGDPLSPVIADFPNPGDTTPAFADADIRLEARIHAGLEDFPTDAPVDATVALPDASGVQADARTLFQEMVAPVPGRFQLSADPPRLAEPARPQIFVKKYLPQSYRDAFLFTGPRSPQAVTDDSYHCAMKGGAAFNPNFQITPDTVSWGQIYAYCLRHPLLARRLGLIRETTFAAPPGVFDDGGFLFVGLVPDSAYRAQADADAAFVKRYAARIPRLQAGAARQLFAPVLFPVLIDDPLIPGPPPAPGNFDGVFAEAASFDDGFVKIVHARQPVSQNLLMETPDGFPPLNDTGVSMGGDDDDLVIRQNRALMEDPSVPPAPGMPQRLDAPSGVFAYRFDVRAVGQAAWTSLTRVRSRAPLTIGAVDLGVFEGELGVEAHPAQFDGDQVAGQFWLPMYLAHWTGGSLVLPDETAADLYMTEQEVRGQAALGRLYEPMGLDATPLRYGASYEIRCRLMDPTGGGPALDDEPVTEGAAPIAALPFRRHVAPQPVRVAGAPTLPEDPLDTYFAGDALSVDRPLLNYPSVVFTGKYADPIPLLQAASVALQGQESFGIPDPDATRLRIDVEVRGLKLDNALSLSGREPFYRLYTTHRDFPVDFAATLTLPLAFRDAATLRYGDPNDLGDLGLSVAEIDALAEIVLPTAREIRLTLRAVGDPDPAYFAPGADVGRPLQIKLRRESTDERGLLAELAPAESIRGIYLQPDPPELFDGRLQSRLFRRRQTTERPTMIQRLALALRLEQKGLTLVGRRGERVVFGCSRRIRHTLAPDQSSLTLAGRDELLNHWIVALTLRLDRDWSWDNARKVAFEIFREQRFLADAEIDDNDGGPVGDIEIDQTIDNLALADPDRASTRLVFLDAVEPKSARPRAGAPGEARFPDEIALDYRIETRFRAAPEQADPPRAYQLRLPVTTRPAQVPRLVSAGVALSAYRRDATYAATEPRRRFLWLEVEEPVRDPNDSYFIRLLAYGPDPLLSDNRLETFAAPEEPEIALDPELIRVIAPGQSDDQAGLAAMQPMERASGSDRHFLVPLPPGLGPDAPELFGFFTYEIRVGHAGVWSTAQGRFGRPLRTTGAQHPAPTLFCTVFRDRALLRVEAPFAQAVLNGKTITAEPPRSELWALLYAQVKQADGKDWRNILLDDRKLRVLPRVRRRVEDPAGNLSVAFQNVDAPARGATAWTDAEVRMLLRVLGLPEDAPLSALCVEVLPSLRNFRGRDEDPDRPAPAGLSQAGALSTLAVAARAPAPPAEDDGVRPLTDELGHFRILRTSPLTPAPAVC</sequence>
<protein>
    <submittedName>
        <fullName evidence="1">Uncharacterized protein</fullName>
    </submittedName>
</protein>
<dbReference type="RefSeq" id="WP_093256099.1">
    <property type="nucleotide sequence ID" value="NZ_FNQM01000024.1"/>
</dbReference>
<reference evidence="1 2" key="1">
    <citation type="submission" date="2016-10" db="EMBL/GenBank/DDBJ databases">
        <authorList>
            <person name="de Groot N.N."/>
        </authorList>
    </citation>
    <scope>NUCLEOTIDE SEQUENCE [LARGE SCALE GENOMIC DNA]</scope>
    <source>
        <strain evidence="1 2">DSM 15345</strain>
    </source>
</reference>
<dbReference type="EMBL" id="FNQM01000024">
    <property type="protein sequence ID" value="SEA98023.1"/>
    <property type="molecule type" value="Genomic_DNA"/>
</dbReference>
<accession>A0A1H4FKY0</accession>
<name>A0A1H4FKY0_9RHOB</name>
<gene>
    <name evidence="1" type="ORF">SAMN05444370_12428</name>
</gene>
<organism evidence="1 2">
    <name type="scientific">Rubrimonas cliftonensis</name>
    <dbReference type="NCBI Taxonomy" id="89524"/>
    <lineage>
        <taxon>Bacteria</taxon>
        <taxon>Pseudomonadati</taxon>
        <taxon>Pseudomonadota</taxon>
        <taxon>Alphaproteobacteria</taxon>
        <taxon>Rhodobacterales</taxon>
        <taxon>Paracoccaceae</taxon>
        <taxon>Rubrimonas</taxon>
    </lineage>
</organism>
<evidence type="ECO:0000313" key="2">
    <source>
        <dbReference type="Proteomes" id="UP000198703"/>
    </source>
</evidence>
<dbReference type="OrthoDB" id="9148571at2"/>
<dbReference type="Proteomes" id="UP000198703">
    <property type="component" value="Unassembled WGS sequence"/>
</dbReference>
<evidence type="ECO:0000313" key="1">
    <source>
        <dbReference type="EMBL" id="SEA98023.1"/>
    </source>
</evidence>
<keyword evidence="2" id="KW-1185">Reference proteome</keyword>
<proteinExistence type="predicted"/>